<sequence length="182" mass="20674">MRRRGRRGRVVVERVGMLLLARLLLVEWIVVIVWIWLLLRWFIRVVEVGLRRVVPAWTTVYISWTVAVPVMASLSLISLYMQPVSVWQLIMIALTHLLWISGHLQSQSRLQEENARKKRKKVTVTATAVSRLAVMGVGRGQPRGTAKHRNDGQRPTANSFLLHNPDAKYSATPQAPNPELSG</sequence>
<dbReference type="Proteomes" id="UP000307440">
    <property type="component" value="Unassembled WGS sequence"/>
</dbReference>
<dbReference type="EMBL" id="ML210252">
    <property type="protein sequence ID" value="TFK22018.1"/>
    <property type="molecule type" value="Genomic_DNA"/>
</dbReference>
<keyword evidence="2" id="KW-0472">Membrane</keyword>
<gene>
    <name evidence="3" type="ORF">FA15DRAFT_53926</name>
</gene>
<evidence type="ECO:0000256" key="2">
    <source>
        <dbReference type="SAM" id="Phobius"/>
    </source>
</evidence>
<evidence type="ECO:0000313" key="3">
    <source>
        <dbReference type="EMBL" id="TFK22018.1"/>
    </source>
</evidence>
<accession>A0A5C3L1C7</accession>
<feature type="region of interest" description="Disordered" evidence="1">
    <location>
        <begin position="138"/>
        <end position="182"/>
    </location>
</feature>
<keyword evidence="2" id="KW-1133">Transmembrane helix</keyword>
<name>A0A5C3L1C7_COPMA</name>
<evidence type="ECO:0000256" key="1">
    <source>
        <dbReference type="SAM" id="MobiDB-lite"/>
    </source>
</evidence>
<keyword evidence="2" id="KW-0812">Transmembrane</keyword>
<feature type="transmembrane region" description="Helical" evidence="2">
    <location>
        <begin position="55"/>
        <end position="77"/>
    </location>
</feature>
<proteinExistence type="predicted"/>
<evidence type="ECO:0000313" key="4">
    <source>
        <dbReference type="Proteomes" id="UP000307440"/>
    </source>
</evidence>
<keyword evidence="4" id="KW-1185">Reference proteome</keyword>
<reference evidence="3 4" key="1">
    <citation type="journal article" date="2019" name="Nat. Ecol. Evol.">
        <title>Megaphylogeny resolves global patterns of mushroom evolution.</title>
        <authorList>
            <person name="Varga T."/>
            <person name="Krizsan K."/>
            <person name="Foldi C."/>
            <person name="Dima B."/>
            <person name="Sanchez-Garcia M."/>
            <person name="Sanchez-Ramirez S."/>
            <person name="Szollosi G.J."/>
            <person name="Szarkandi J.G."/>
            <person name="Papp V."/>
            <person name="Albert L."/>
            <person name="Andreopoulos W."/>
            <person name="Angelini C."/>
            <person name="Antonin V."/>
            <person name="Barry K.W."/>
            <person name="Bougher N.L."/>
            <person name="Buchanan P."/>
            <person name="Buyck B."/>
            <person name="Bense V."/>
            <person name="Catcheside P."/>
            <person name="Chovatia M."/>
            <person name="Cooper J."/>
            <person name="Damon W."/>
            <person name="Desjardin D."/>
            <person name="Finy P."/>
            <person name="Geml J."/>
            <person name="Haridas S."/>
            <person name="Hughes K."/>
            <person name="Justo A."/>
            <person name="Karasinski D."/>
            <person name="Kautmanova I."/>
            <person name="Kiss B."/>
            <person name="Kocsube S."/>
            <person name="Kotiranta H."/>
            <person name="LaButti K.M."/>
            <person name="Lechner B.E."/>
            <person name="Liimatainen K."/>
            <person name="Lipzen A."/>
            <person name="Lukacs Z."/>
            <person name="Mihaltcheva S."/>
            <person name="Morgado L.N."/>
            <person name="Niskanen T."/>
            <person name="Noordeloos M.E."/>
            <person name="Ohm R.A."/>
            <person name="Ortiz-Santana B."/>
            <person name="Ovrebo C."/>
            <person name="Racz N."/>
            <person name="Riley R."/>
            <person name="Savchenko A."/>
            <person name="Shiryaev A."/>
            <person name="Soop K."/>
            <person name="Spirin V."/>
            <person name="Szebenyi C."/>
            <person name="Tomsovsky M."/>
            <person name="Tulloss R.E."/>
            <person name="Uehling J."/>
            <person name="Grigoriev I.V."/>
            <person name="Vagvolgyi C."/>
            <person name="Papp T."/>
            <person name="Martin F.M."/>
            <person name="Miettinen O."/>
            <person name="Hibbett D.S."/>
            <person name="Nagy L.G."/>
        </authorList>
    </citation>
    <scope>NUCLEOTIDE SEQUENCE [LARGE SCALE GENOMIC DNA]</scope>
    <source>
        <strain evidence="3 4">CBS 121175</strain>
    </source>
</reference>
<feature type="transmembrane region" description="Helical" evidence="2">
    <location>
        <begin position="20"/>
        <end position="43"/>
    </location>
</feature>
<dbReference type="AlphaFoldDB" id="A0A5C3L1C7"/>
<protein>
    <submittedName>
        <fullName evidence="3">Uncharacterized protein</fullName>
    </submittedName>
</protein>
<organism evidence="3 4">
    <name type="scientific">Coprinopsis marcescibilis</name>
    <name type="common">Agaric fungus</name>
    <name type="synonym">Psathyrella marcescibilis</name>
    <dbReference type="NCBI Taxonomy" id="230819"/>
    <lineage>
        <taxon>Eukaryota</taxon>
        <taxon>Fungi</taxon>
        <taxon>Dikarya</taxon>
        <taxon>Basidiomycota</taxon>
        <taxon>Agaricomycotina</taxon>
        <taxon>Agaricomycetes</taxon>
        <taxon>Agaricomycetidae</taxon>
        <taxon>Agaricales</taxon>
        <taxon>Agaricineae</taxon>
        <taxon>Psathyrellaceae</taxon>
        <taxon>Coprinopsis</taxon>
    </lineage>
</organism>